<dbReference type="InterPro" id="IPR018357">
    <property type="entry name" value="Hexapep_transf_CS"/>
</dbReference>
<evidence type="ECO:0000256" key="1">
    <source>
        <dbReference type="ARBA" id="ARBA00022679"/>
    </source>
</evidence>
<keyword evidence="3 4" id="KW-0012">Acyltransferase</keyword>
<keyword evidence="1" id="KW-0808">Transferase</keyword>
<evidence type="ECO:0000313" key="4">
    <source>
        <dbReference type="EMBL" id="UXP32424.1"/>
    </source>
</evidence>
<organism evidence="4 5">
    <name type="scientific">Reichenbachiella agarivorans</name>
    <dbReference type="NCBI Taxonomy" id="2979464"/>
    <lineage>
        <taxon>Bacteria</taxon>
        <taxon>Pseudomonadati</taxon>
        <taxon>Bacteroidota</taxon>
        <taxon>Cytophagia</taxon>
        <taxon>Cytophagales</taxon>
        <taxon>Reichenbachiellaceae</taxon>
        <taxon>Reichenbachiella</taxon>
    </lineage>
</organism>
<evidence type="ECO:0000313" key="5">
    <source>
        <dbReference type="Proteomes" id="UP001065174"/>
    </source>
</evidence>
<dbReference type="EMBL" id="CP106679">
    <property type="protein sequence ID" value="UXP32424.1"/>
    <property type="molecule type" value="Genomic_DNA"/>
</dbReference>
<dbReference type="Gene3D" id="2.160.10.10">
    <property type="entry name" value="Hexapeptide repeat proteins"/>
    <property type="match status" value="1"/>
</dbReference>
<sequence length="215" mass="23721">MFSKVKNKWLQYRKDNPDHSTISLFFNAVAGVWRIVMAKYYLRNCSQIGKFVSVNGRPKIKSSGKIILGDDVRIWSNIEQTKLFTGKKGQLIIGSNSRINGSHITAQNRIEIGDNCRISPYTLIMDSSFHDIHDHFTDVEGETIIIEDDVWVASKATILKGVRIGKGAVIATGAVVTKDVAPYTLVGGVPAKLISKLKNNTEEDSTVVSSPTILT</sequence>
<protein>
    <submittedName>
        <fullName evidence="4">Acyltransferase</fullName>
    </submittedName>
</protein>
<dbReference type="RefSeq" id="WP_262309859.1">
    <property type="nucleotide sequence ID" value="NZ_CP106679.1"/>
</dbReference>
<dbReference type="PANTHER" id="PTHR23416:SF78">
    <property type="entry name" value="LIPOPOLYSACCHARIDE BIOSYNTHESIS O-ACETYL TRANSFERASE WBBJ-RELATED"/>
    <property type="match status" value="1"/>
</dbReference>
<dbReference type="PROSITE" id="PS00101">
    <property type="entry name" value="HEXAPEP_TRANSFERASES"/>
    <property type="match status" value="1"/>
</dbReference>
<reference evidence="4" key="1">
    <citation type="submission" date="2022-09" db="EMBL/GenBank/DDBJ databases">
        <title>Comparative genomics and taxonomic characterization of three novel marine species of genus Reichenbachiella exhibiting antioxidant and polysaccharide degradation activities.</title>
        <authorList>
            <person name="Muhammad N."/>
            <person name="Lee Y.-J."/>
            <person name="Ko J."/>
            <person name="Kim S.-G."/>
        </authorList>
    </citation>
    <scope>NUCLEOTIDE SEQUENCE</scope>
    <source>
        <strain evidence="4">BKB1-1</strain>
    </source>
</reference>
<dbReference type="InterPro" id="IPR001451">
    <property type="entry name" value="Hexapep"/>
</dbReference>
<dbReference type="InterPro" id="IPR011004">
    <property type="entry name" value="Trimer_LpxA-like_sf"/>
</dbReference>
<proteinExistence type="predicted"/>
<evidence type="ECO:0000256" key="2">
    <source>
        <dbReference type="ARBA" id="ARBA00022737"/>
    </source>
</evidence>
<name>A0ABY6CPG4_9BACT</name>
<evidence type="ECO:0000256" key="3">
    <source>
        <dbReference type="ARBA" id="ARBA00023315"/>
    </source>
</evidence>
<dbReference type="InterPro" id="IPR051159">
    <property type="entry name" value="Hexapeptide_acetyltransf"/>
</dbReference>
<dbReference type="CDD" id="cd04647">
    <property type="entry name" value="LbH_MAT_like"/>
    <property type="match status" value="1"/>
</dbReference>
<dbReference type="Pfam" id="PF00132">
    <property type="entry name" value="Hexapep"/>
    <property type="match status" value="1"/>
</dbReference>
<keyword evidence="2" id="KW-0677">Repeat</keyword>
<accession>A0ABY6CPG4</accession>
<gene>
    <name evidence="4" type="ORF">N6H18_00345</name>
</gene>
<keyword evidence="5" id="KW-1185">Reference proteome</keyword>
<dbReference type="PANTHER" id="PTHR23416">
    <property type="entry name" value="SIALIC ACID SYNTHASE-RELATED"/>
    <property type="match status" value="1"/>
</dbReference>
<dbReference type="GO" id="GO:0016746">
    <property type="term" value="F:acyltransferase activity"/>
    <property type="evidence" value="ECO:0007669"/>
    <property type="project" value="UniProtKB-KW"/>
</dbReference>
<dbReference type="Proteomes" id="UP001065174">
    <property type="component" value="Chromosome"/>
</dbReference>
<dbReference type="SUPFAM" id="SSF51161">
    <property type="entry name" value="Trimeric LpxA-like enzymes"/>
    <property type="match status" value="1"/>
</dbReference>